<organism evidence="2">
    <name type="scientific">Fulvimarina pelagi</name>
    <dbReference type="NCBI Taxonomy" id="217511"/>
    <lineage>
        <taxon>Bacteria</taxon>
        <taxon>Pseudomonadati</taxon>
        <taxon>Pseudomonadota</taxon>
        <taxon>Alphaproteobacteria</taxon>
        <taxon>Hyphomicrobiales</taxon>
        <taxon>Aurantimonadaceae</taxon>
        <taxon>Fulvimarina</taxon>
    </lineage>
</organism>
<dbReference type="PANTHER" id="PTHR16128">
    <property type="entry name" value="FAD/NAD(P)-BINDING OXIDOREDUCTASE FAMILY PROTEIN"/>
    <property type="match status" value="1"/>
</dbReference>
<accession>A0A0P0Z9M6</accession>
<sequence length="320" mass="34673">MDIAVIGAGMAGLSCAERLHARGCNVSLFDKGRAVGGRMSTRRVDIDDTCLQFDHGAQFFTARDPRFAKRVEGWVEAGHVARWPEGQQDAWIGQPAMNAPLLAMAENLKVSVSTRIETLTRDNGHWHLHGGGVGETAYDAVVVAVPAEQAVSLLAPQDATMAAYAESTRSKPCWTVMAAFDTRVTASETGPIRNRGAIEWAVRDSSKTGREDRECWVIHATPDWSLSHLEDERETVVSALLESLSRELEDAPNAEAVRPIYAAAHRWRYARSGAADVSLLWNNSIGLGACGDWLMGPRVECAWLSGATLGDAILTSMGSD</sequence>
<dbReference type="InterPro" id="IPR002937">
    <property type="entry name" value="Amino_oxidase"/>
</dbReference>
<dbReference type="Pfam" id="PF13450">
    <property type="entry name" value="NAD_binding_8"/>
    <property type="match status" value="1"/>
</dbReference>
<name>A0A0P0Z9M6_9HYPH</name>
<dbReference type="EMBL" id="LC066397">
    <property type="protein sequence ID" value="BAT31046.1"/>
    <property type="molecule type" value="Genomic_DNA"/>
</dbReference>
<feature type="domain" description="Amine oxidase" evidence="1">
    <location>
        <begin position="86"/>
        <end position="268"/>
    </location>
</feature>
<dbReference type="GO" id="GO:0016491">
    <property type="term" value="F:oxidoreductase activity"/>
    <property type="evidence" value="ECO:0007669"/>
    <property type="project" value="InterPro"/>
</dbReference>
<dbReference type="RefSeq" id="WP_040488821.1">
    <property type="nucleotide sequence ID" value="NZ_BBWO01000017.1"/>
</dbReference>
<dbReference type="Gene3D" id="3.90.660.10">
    <property type="match status" value="1"/>
</dbReference>
<evidence type="ECO:0000259" key="1">
    <source>
        <dbReference type="Pfam" id="PF01593"/>
    </source>
</evidence>
<reference evidence="2" key="1">
    <citation type="journal article" date="2015" name="Proc. Natl. Acad. Sci. U.S.A.">
        <title>Bacterial clade with the ribosomal RNA operon on a small plasmid rather than the chromosome.</title>
        <authorList>
            <person name="Anda M."/>
            <person name="Ohtsubo Y."/>
            <person name="Okubo T."/>
            <person name="Sugawara M."/>
            <person name="Nagata Y."/>
            <person name="Tsuda M."/>
            <person name="Minamisawa K."/>
            <person name="Mitsui H."/>
        </authorList>
    </citation>
    <scope>NUCLEOTIDE SEQUENCE</scope>
    <source>
        <strain evidence="2">DSM 15513</strain>
    </source>
</reference>
<keyword evidence="2" id="KW-0472">Membrane</keyword>
<dbReference type="PANTHER" id="PTHR16128:SF5">
    <property type="entry name" value="FAD_NAD(P)-BINDING OXIDOREDUCTASE FAMILY PROTEIN"/>
    <property type="match status" value="1"/>
</dbReference>
<protein>
    <submittedName>
        <fullName evidence="2">Putative transmembrane protein</fullName>
    </submittedName>
</protein>
<dbReference type="SUPFAM" id="SSF51905">
    <property type="entry name" value="FAD/NAD(P)-binding domain"/>
    <property type="match status" value="1"/>
</dbReference>
<keyword evidence="2" id="KW-0812">Transmembrane</keyword>
<evidence type="ECO:0000313" key="2">
    <source>
        <dbReference type="EMBL" id="BAT31046.1"/>
    </source>
</evidence>
<dbReference type="AlphaFoldDB" id="A0A0P0Z9M6"/>
<dbReference type="Gene3D" id="3.50.50.60">
    <property type="entry name" value="FAD/NAD(P)-binding domain"/>
    <property type="match status" value="1"/>
</dbReference>
<proteinExistence type="predicted"/>
<dbReference type="PRINTS" id="PR00419">
    <property type="entry name" value="ADXRDTASE"/>
</dbReference>
<dbReference type="InterPro" id="IPR036188">
    <property type="entry name" value="FAD/NAD-bd_sf"/>
</dbReference>
<dbReference type="Pfam" id="PF01593">
    <property type="entry name" value="Amino_oxidase"/>
    <property type="match status" value="1"/>
</dbReference>
<dbReference type="OrthoDB" id="5792777at2"/>